<name>A0A0R1P0B6_LIMMU</name>
<dbReference type="AlphaFoldDB" id="A0A0R1P0B6"/>
<dbReference type="EMBL" id="AZEQ01000010">
    <property type="protein sequence ID" value="KRL25679.1"/>
    <property type="molecule type" value="Genomic_DNA"/>
</dbReference>
<evidence type="ECO:0000313" key="1">
    <source>
        <dbReference type="EMBL" id="KRL25679.1"/>
    </source>
</evidence>
<dbReference type="PATRIC" id="fig|1423771.3.peg.216"/>
<proteinExistence type="predicted"/>
<protein>
    <submittedName>
        <fullName evidence="1">Uncharacterized protein</fullName>
    </submittedName>
</protein>
<reference evidence="1 2" key="1">
    <citation type="journal article" date="2015" name="Genome Announc.">
        <title>Expanding the biotechnology potential of lactobacilli through comparative genomics of 213 strains and associated genera.</title>
        <authorList>
            <person name="Sun Z."/>
            <person name="Harris H.M."/>
            <person name="McCann A."/>
            <person name="Guo C."/>
            <person name="Argimon S."/>
            <person name="Zhang W."/>
            <person name="Yang X."/>
            <person name="Jeffery I.B."/>
            <person name="Cooney J.C."/>
            <person name="Kagawa T.F."/>
            <person name="Liu W."/>
            <person name="Song Y."/>
            <person name="Salvetti E."/>
            <person name="Wrobel A."/>
            <person name="Rasinkangas P."/>
            <person name="Parkhill J."/>
            <person name="Rea M.C."/>
            <person name="O'Sullivan O."/>
            <person name="Ritari J."/>
            <person name="Douillard F.P."/>
            <person name="Paul Ross R."/>
            <person name="Yang R."/>
            <person name="Briner A.E."/>
            <person name="Felis G.E."/>
            <person name="de Vos W.M."/>
            <person name="Barrangou R."/>
            <person name="Klaenhammer T.R."/>
            <person name="Caufield P.W."/>
            <person name="Cui Y."/>
            <person name="Zhang H."/>
            <person name="O'Toole P.W."/>
        </authorList>
    </citation>
    <scope>NUCLEOTIDE SEQUENCE [LARGE SCALE GENOMIC DNA]</scope>
    <source>
        <strain evidence="1 2">DSM 13345</strain>
    </source>
</reference>
<dbReference type="Proteomes" id="UP000050901">
    <property type="component" value="Unassembled WGS sequence"/>
</dbReference>
<accession>A0A0R1P0B6</accession>
<organism evidence="1 2">
    <name type="scientific">Limosilactobacillus mucosae DSM 13345</name>
    <dbReference type="NCBI Taxonomy" id="1423771"/>
    <lineage>
        <taxon>Bacteria</taxon>
        <taxon>Bacillati</taxon>
        <taxon>Bacillota</taxon>
        <taxon>Bacilli</taxon>
        <taxon>Lactobacillales</taxon>
        <taxon>Lactobacillaceae</taxon>
        <taxon>Limosilactobacillus</taxon>
    </lineage>
</organism>
<comment type="caution">
    <text evidence="1">The sequence shown here is derived from an EMBL/GenBank/DDBJ whole genome shotgun (WGS) entry which is preliminary data.</text>
</comment>
<sequence>MSFEVWAKNSRAGRQRLVYFLTRKSEWQNFENLKNGVRYLQKLEGAMQTRSGKVKGRIADSK</sequence>
<gene>
    <name evidence="1" type="ORF">FC47_GL000211</name>
</gene>
<evidence type="ECO:0000313" key="2">
    <source>
        <dbReference type="Proteomes" id="UP000050901"/>
    </source>
</evidence>